<protein>
    <submittedName>
        <fullName evidence="1">WRKY transcription factor-like protein</fullName>
    </submittedName>
</protein>
<dbReference type="AlphaFoldDB" id="A0A5B6V4X3"/>
<dbReference type="OrthoDB" id="780166at2759"/>
<organism evidence="1 2">
    <name type="scientific">Gossypium australe</name>
    <dbReference type="NCBI Taxonomy" id="47621"/>
    <lineage>
        <taxon>Eukaryota</taxon>
        <taxon>Viridiplantae</taxon>
        <taxon>Streptophyta</taxon>
        <taxon>Embryophyta</taxon>
        <taxon>Tracheophyta</taxon>
        <taxon>Spermatophyta</taxon>
        <taxon>Magnoliopsida</taxon>
        <taxon>eudicotyledons</taxon>
        <taxon>Gunneridae</taxon>
        <taxon>Pentapetalae</taxon>
        <taxon>rosids</taxon>
        <taxon>malvids</taxon>
        <taxon>Malvales</taxon>
        <taxon>Malvaceae</taxon>
        <taxon>Malvoideae</taxon>
        <taxon>Gossypium</taxon>
    </lineage>
</organism>
<dbReference type="EMBL" id="SMMG02000008">
    <property type="protein sequence ID" value="KAA3464178.1"/>
    <property type="molecule type" value="Genomic_DNA"/>
</dbReference>
<evidence type="ECO:0000313" key="1">
    <source>
        <dbReference type="EMBL" id="KAA3464178.1"/>
    </source>
</evidence>
<gene>
    <name evidence="1" type="ORF">EPI10_008465</name>
</gene>
<accession>A0A5B6V4X3</accession>
<dbReference type="Proteomes" id="UP000325315">
    <property type="component" value="Unassembled WGS sequence"/>
</dbReference>
<evidence type="ECO:0000313" key="2">
    <source>
        <dbReference type="Proteomes" id="UP000325315"/>
    </source>
</evidence>
<name>A0A5B6V4X3_9ROSI</name>
<proteinExistence type="predicted"/>
<reference evidence="2" key="1">
    <citation type="journal article" date="2019" name="Plant Biotechnol. J.">
        <title>Genome sequencing of the Australian wild diploid species Gossypium australe highlights disease resistance and delayed gland morphogenesis.</title>
        <authorList>
            <person name="Cai Y."/>
            <person name="Cai X."/>
            <person name="Wang Q."/>
            <person name="Wang P."/>
            <person name="Zhang Y."/>
            <person name="Cai C."/>
            <person name="Xu Y."/>
            <person name="Wang K."/>
            <person name="Zhou Z."/>
            <person name="Wang C."/>
            <person name="Geng S."/>
            <person name="Li B."/>
            <person name="Dong Q."/>
            <person name="Hou Y."/>
            <person name="Wang H."/>
            <person name="Ai P."/>
            <person name="Liu Z."/>
            <person name="Yi F."/>
            <person name="Sun M."/>
            <person name="An G."/>
            <person name="Cheng J."/>
            <person name="Zhang Y."/>
            <person name="Shi Q."/>
            <person name="Xie Y."/>
            <person name="Shi X."/>
            <person name="Chang Y."/>
            <person name="Huang F."/>
            <person name="Chen Y."/>
            <person name="Hong S."/>
            <person name="Mi L."/>
            <person name="Sun Q."/>
            <person name="Zhang L."/>
            <person name="Zhou B."/>
            <person name="Peng R."/>
            <person name="Zhang X."/>
            <person name="Liu F."/>
        </authorList>
    </citation>
    <scope>NUCLEOTIDE SEQUENCE [LARGE SCALE GENOMIC DNA]</scope>
    <source>
        <strain evidence="2">cv. PA1801</strain>
    </source>
</reference>
<keyword evidence="2" id="KW-1185">Reference proteome</keyword>
<comment type="caution">
    <text evidence="1">The sequence shown here is derived from an EMBL/GenBank/DDBJ whole genome shotgun (WGS) entry which is preliminary data.</text>
</comment>
<sequence>MHKRHDVHWTAVKRILRYIRGTIDHGLDVVIIPGQKCNFMIDVWLSSVSSSVKHCWQISSRL</sequence>